<gene>
    <name evidence="3" type="ORF">CHF27_009635</name>
</gene>
<sequence length="68" mass="7522">MKKNILNLIPFIMGIGCLLAFNFIGSEVASDGTLVEPFFLIPFAYILFLIGIIGLLIRAVSLYCINKK</sequence>
<proteinExistence type="predicted"/>
<keyword evidence="4" id="KW-1185">Reference proteome</keyword>
<comment type="caution">
    <text evidence="3">The sequence shown here is derived from an EMBL/GenBank/DDBJ whole genome shotgun (WGS) entry which is preliminary data.</text>
</comment>
<organism evidence="3 4">
    <name type="scientific">Romboutsia maritimum</name>
    <dbReference type="NCBI Taxonomy" id="2020948"/>
    <lineage>
        <taxon>Bacteria</taxon>
        <taxon>Bacillati</taxon>
        <taxon>Bacillota</taxon>
        <taxon>Clostridia</taxon>
        <taxon>Peptostreptococcales</taxon>
        <taxon>Peptostreptococcaceae</taxon>
        <taxon>Romboutsia</taxon>
    </lineage>
</organism>
<reference evidence="3 4" key="1">
    <citation type="journal article" date="2017" name="Genome Announc.">
        <title>Draft Genome Sequence of Romboutsia maritimum sp. nov. Strain CCRI-22766(T), Isolated from Coastal Estuarine Mud.</title>
        <authorList>
            <person name="Maheux A.F."/>
            <person name="Boudreau D.K."/>
            <person name="Berube E."/>
            <person name="Boissinot M."/>
            <person name="Raymond F."/>
            <person name="Brodeur S."/>
            <person name="Corbeil J."/>
            <person name="Brightwell G."/>
            <person name="Broda D."/>
            <person name="Omar R.F."/>
            <person name="Bergeron M.G."/>
        </authorList>
    </citation>
    <scope>NUCLEOTIDE SEQUENCE [LARGE SCALE GENOMIC DNA]</scope>
    <source>
        <strain evidence="3 4">CCRI-22766</strain>
    </source>
</reference>
<dbReference type="InterPro" id="IPR025016">
    <property type="entry name" value="DUF3955"/>
</dbReference>
<keyword evidence="1" id="KW-0472">Membrane</keyword>
<dbReference type="OrthoDB" id="6194834at2"/>
<dbReference type="AlphaFoldDB" id="A0A371IRU7"/>
<dbReference type="RefSeq" id="WP_095405475.1">
    <property type="nucleotide sequence ID" value="NZ_NOJZ02000017.1"/>
</dbReference>
<dbReference type="Pfam" id="PF13127">
    <property type="entry name" value="DUF3955"/>
    <property type="match status" value="1"/>
</dbReference>
<evidence type="ECO:0000313" key="4">
    <source>
        <dbReference type="Proteomes" id="UP000243494"/>
    </source>
</evidence>
<dbReference type="EMBL" id="NOJZ02000017">
    <property type="protein sequence ID" value="RDY23199.1"/>
    <property type="molecule type" value="Genomic_DNA"/>
</dbReference>
<feature type="domain" description="DUF3955" evidence="2">
    <location>
        <begin position="6"/>
        <end position="60"/>
    </location>
</feature>
<dbReference type="Proteomes" id="UP000243494">
    <property type="component" value="Unassembled WGS sequence"/>
</dbReference>
<evidence type="ECO:0000313" key="3">
    <source>
        <dbReference type="EMBL" id="RDY23199.1"/>
    </source>
</evidence>
<dbReference type="PROSITE" id="PS51257">
    <property type="entry name" value="PROKAR_LIPOPROTEIN"/>
    <property type="match status" value="1"/>
</dbReference>
<evidence type="ECO:0000256" key="1">
    <source>
        <dbReference type="SAM" id="Phobius"/>
    </source>
</evidence>
<feature type="transmembrane region" description="Helical" evidence="1">
    <location>
        <begin position="5"/>
        <end position="24"/>
    </location>
</feature>
<evidence type="ECO:0000259" key="2">
    <source>
        <dbReference type="Pfam" id="PF13127"/>
    </source>
</evidence>
<keyword evidence="1" id="KW-1133">Transmembrane helix</keyword>
<protein>
    <submittedName>
        <fullName evidence="3">DUF3955 domain-containing protein</fullName>
    </submittedName>
</protein>
<feature type="transmembrane region" description="Helical" evidence="1">
    <location>
        <begin position="44"/>
        <end position="65"/>
    </location>
</feature>
<keyword evidence="1" id="KW-0812">Transmembrane</keyword>
<accession>A0A371IRU7</accession>
<name>A0A371IRU7_9FIRM</name>